<reference evidence="3" key="2">
    <citation type="submission" date="2008-12" db="EMBL/GenBank/DDBJ databases">
        <title>Annotation of Streptomyces roseosporus strain NRRL 15998.</title>
        <authorList>
            <consortium name="The Broad Institute Genome Sequencing Platform"/>
            <consortium name="Broad Institute Microbial Sequencing Center"/>
            <person name="Fischbach M."/>
            <person name="Ward D."/>
            <person name="Young S."/>
            <person name="Kodira C.D."/>
            <person name="Zeng Q."/>
            <person name="Koehrsen M."/>
            <person name="Godfrey P."/>
            <person name="Alvarado L."/>
            <person name="Berlin A.M."/>
            <person name="Borenstein D."/>
            <person name="Chen Z."/>
            <person name="Engels R."/>
            <person name="Freedman E."/>
            <person name="Gellesch M."/>
            <person name="Goldberg J."/>
            <person name="Griggs A."/>
            <person name="Gujja S."/>
            <person name="Heiman D.I."/>
            <person name="Hepburn T.A."/>
            <person name="Howarth C."/>
            <person name="Jen D."/>
            <person name="Larson L."/>
            <person name="Lewis B."/>
            <person name="Mehta T."/>
            <person name="Park D."/>
            <person name="Pearson M."/>
            <person name="Roberts A."/>
            <person name="Saif S."/>
            <person name="Shea T.D."/>
            <person name="Shenoy N."/>
            <person name="Sisk P."/>
            <person name="Stolte C."/>
            <person name="Sykes S.N."/>
            <person name="Walk T."/>
            <person name="White J."/>
            <person name="Yandava C."/>
            <person name="Straight P."/>
            <person name="Clardy J."/>
            <person name="Hung D."/>
            <person name="Kolter R."/>
            <person name="Mekalanos J."/>
            <person name="Walker S."/>
            <person name="Walsh C.T."/>
            <person name="Wieland B.L.C."/>
            <person name="Ilzarbe M."/>
            <person name="Galagan J."/>
            <person name="Nusbaum C."/>
            <person name="Birren B."/>
        </authorList>
    </citation>
    <scope>NUCLEOTIDE SEQUENCE [LARGE SCALE GENOMIC DNA]</scope>
    <source>
        <strain evidence="3">NRRL 15998</strain>
    </source>
</reference>
<evidence type="ECO:0000313" key="2">
    <source>
        <dbReference type="EMBL" id="EFE78311.2"/>
    </source>
</evidence>
<evidence type="ECO:0000256" key="1">
    <source>
        <dbReference type="SAM" id="SignalP"/>
    </source>
</evidence>
<dbReference type="AlphaFoldDB" id="D6AUF1"/>
<sequence>MSVVLVTDAEKGAHPVSAVPSTRTVARAGLAAFAAAALAVTFASPAAAATGTRTVTEGGTTYNLSLTAPDSAAASGANITVTGSGYNTAQGVYVSLCVVDGAQGANKPSPCLGGQDESGTTGASHWVSSLGGGLPNTSPFGAGGTFSVQIHVKADLGGGNVCGDTVECAIVTRADHTDTNDRKYDVHAPINFV</sequence>
<evidence type="ECO:0008006" key="4">
    <source>
        <dbReference type="Google" id="ProtNLM"/>
    </source>
</evidence>
<dbReference type="InterPro" id="IPR027273">
    <property type="entry name" value="Neocarzinostatin-like"/>
</dbReference>
<dbReference type="Proteomes" id="UP000003986">
    <property type="component" value="Unassembled WGS sequence"/>
</dbReference>
<organism evidence="2 3">
    <name type="scientific">Streptomyces filamentosus NRRL 15998</name>
    <dbReference type="NCBI Taxonomy" id="457431"/>
    <lineage>
        <taxon>Bacteria</taxon>
        <taxon>Bacillati</taxon>
        <taxon>Actinomycetota</taxon>
        <taxon>Actinomycetes</taxon>
        <taxon>Kitasatosporales</taxon>
        <taxon>Streptomycetaceae</taxon>
        <taxon>Streptomyces</taxon>
    </lineage>
</organism>
<name>D6AUF1_STRFL</name>
<accession>D6AUF1</accession>
<keyword evidence="1" id="KW-0732">Signal</keyword>
<evidence type="ECO:0000313" key="3">
    <source>
        <dbReference type="Proteomes" id="UP000003986"/>
    </source>
</evidence>
<reference evidence="3" key="1">
    <citation type="submission" date="2008-10" db="EMBL/GenBank/DDBJ databases">
        <authorList>
            <person name="Molnar K."/>
        </authorList>
    </citation>
    <scope>NUCLEOTIDE SEQUENCE [LARGE SCALE GENOMIC DNA]</scope>
    <source>
        <strain evidence="3">NRRL 15998</strain>
    </source>
</reference>
<dbReference type="EMBL" id="DS999644">
    <property type="protein sequence ID" value="EFE78311.2"/>
    <property type="molecule type" value="Genomic_DNA"/>
</dbReference>
<gene>
    <name evidence="2" type="ORF">SSGG_05678</name>
</gene>
<dbReference type="SUPFAM" id="SSF49319">
    <property type="entry name" value="Actinoxanthin-like"/>
    <property type="match status" value="1"/>
</dbReference>
<feature type="chain" id="PRO_5003080993" description="LPXTG-motif cell wall anchor domain protein" evidence="1">
    <location>
        <begin position="49"/>
        <end position="193"/>
    </location>
</feature>
<proteinExistence type="predicted"/>
<dbReference type="Gene3D" id="2.60.40.230">
    <property type="entry name" value="Neocarzinostatin-like"/>
    <property type="match status" value="1"/>
</dbReference>
<feature type="signal peptide" evidence="1">
    <location>
        <begin position="1"/>
        <end position="48"/>
    </location>
</feature>
<protein>
    <recommendedName>
        <fullName evidence="4">LPXTG-motif cell wall anchor domain protein</fullName>
    </recommendedName>
</protein>